<gene>
    <name evidence="2" type="ORF">N0F65_004990</name>
</gene>
<dbReference type="GO" id="GO:0003676">
    <property type="term" value="F:nucleic acid binding"/>
    <property type="evidence" value="ECO:0007669"/>
    <property type="project" value="InterPro"/>
</dbReference>
<accession>A0AAV2ZHV8</accession>
<organism evidence="2 3">
    <name type="scientific">Lagenidium giganteum</name>
    <dbReference type="NCBI Taxonomy" id="4803"/>
    <lineage>
        <taxon>Eukaryota</taxon>
        <taxon>Sar</taxon>
        <taxon>Stramenopiles</taxon>
        <taxon>Oomycota</taxon>
        <taxon>Peronosporomycetes</taxon>
        <taxon>Pythiales</taxon>
        <taxon>Pythiaceae</taxon>
    </lineage>
</organism>
<dbReference type="SUPFAM" id="SSF53098">
    <property type="entry name" value="Ribonuclease H-like"/>
    <property type="match status" value="1"/>
</dbReference>
<dbReference type="Proteomes" id="UP001146120">
    <property type="component" value="Unassembled WGS sequence"/>
</dbReference>
<dbReference type="InterPro" id="IPR039537">
    <property type="entry name" value="Retrotran_Ty1/copia-like"/>
</dbReference>
<dbReference type="AlphaFoldDB" id="A0AAV2ZHV8"/>
<dbReference type="GO" id="GO:0015074">
    <property type="term" value="P:DNA integration"/>
    <property type="evidence" value="ECO:0007669"/>
    <property type="project" value="InterPro"/>
</dbReference>
<dbReference type="InterPro" id="IPR036397">
    <property type="entry name" value="RNaseH_sf"/>
</dbReference>
<dbReference type="InterPro" id="IPR012337">
    <property type="entry name" value="RNaseH-like_sf"/>
</dbReference>
<dbReference type="PANTHER" id="PTHR42648">
    <property type="entry name" value="TRANSPOSASE, PUTATIVE-RELATED"/>
    <property type="match status" value="1"/>
</dbReference>
<evidence type="ECO:0000259" key="1">
    <source>
        <dbReference type="PROSITE" id="PS50994"/>
    </source>
</evidence>
<evidence type="ECO:0000313" key="2">
    <source>
        <dbReference type="EMBL" id="DBA05140.1"/>
    </source>
</evidence>
<dbReference type="EMBL" id="DAKRPA010000002">
    <property type="protein sequence ID" value="DBA05140.1"/>
    <property type="molecule type" value="Genomic_DNA"/>
</dbReference>
<protein>
    <recommendedName>
        <fullName evidence="1">Integrase catalytic domain-containing protein</fullName>
    </recommendedName>
</protein>
<dbReference type="Gene3D" id="3.30.420.10">
    <property type="entry name" value="Ribonuclease H-like superfamily/Ribonuclease H"/>
    <property type="match status" value="1"/>
</dbReference>
<keyword evidence="3" id="KW-1185">Reference proteome</keyword>
<proteinExistence type="predicted"/>
<feature type="domain" description="Integrase catalytic" evidence="1">
    <location>
        <begin position="53"/>
        <end position="178"/>
    </location>
</feature>
<comment type="caution">
    <text evidence="2">The sequence shown here is derived from an EMBL/GenBank/DDBJ whole genome shotgun (WGS) entry which is preliminary data.</text>
</comment>
<evidence type="ECO:0000313" key="3">
    <source>
        <dbReference type="Proteomes" id="UP001146120"/>
    </source>
</evidence>
<name>A0AAV2ZHV8_9STRA</name>
<sequence length="338" mass="38466">MIECETNPQYLKMMVDRGLVNGTMITQRGQKPCDSCHAGKQKCKRHRKKLDRKLTAPSPLVFADLLFHGRHNGTRYAAALVIMDDWSRYLTVHLLTNKSSTTMNTLMQQYIVWEERQAGRGLAHIPADEQSPERFQVKRVLTDKGDEFGNAEMEAWYAARGIEHVKVGPKRSHLNAYANDSCGVFPLIWPYALNNATYIKNRVYSKPIEGIPYERMFGVKSDVHRIRKFGALAYTHILNTPDRHKSDDNTVSHSCSATRKTRWVCKLTHQAQTPSSLLLTFGYAKRSHTAIVTRLNQAHVNGFNSQPNQPQQWMVTLILMIPDISSCLGTIAREVMVL</sequence>
<reference evidence="2" key="2">
    <citation type="journal article" date="2023" name="Microbiol Resour">
        <title>Decontamination and Annotation of the Draft Genome Sequence of the Oomycete Lagenidium giganteum ARSEF 373.</title>
        <authorList>
            <person name="Morgan W.R."/>
            <person name="Tartar A."/>
        </authorList>
    </citation>
    <scope>NUCLEOTIDE SEQUENCE</scope>
    <source>
        <strain evidence="2">ARSEF 373</strain>
    </source>
</reference>
<dbReference type="PANTHER" id="PTHR42648:SF28">
    <property type="entry name" value="TRANSPOSON-ENCODED PROTEIN WITH RIBONUCLEASE H-LIKE AND RETROVIRUS ZINC FINGER-LIKE DOMAINS"/>
    <property type="match status" value="1"/>
</dbReference>
<dbReference type="PROSITE" id="PS50994">
    <property type="entry name" value="INTEGRASE"/>
    <property type="match status" value="1"/>
</dbReference>
<dbReference type="InterPro" id="IPR001584">
    <property type="entry name" value="Integrase_cat-core"/>
</dbReference>
<reference evidence="2" key="1">
    <citation type="submission" date="2022-11" db="EMBL/GenBank/DDBJ databases">
        <authorList>
            <person name="Morgan W.R."/>
            <person name="Tartar A."/>
        </authorList>
    </citation>
    <scope>NUCLEOTIDE SEQUENCE</scope>
    <source>
        <strain evidence="2">ARSEF 373</strain>
    </source>
</reference>